<feature type="region of interest" description="Disordered" evidence="1">
    <location>
        <begin position="1"/>
        <end position="99"/>
    </location>
</feature>
<feature type="region of interest" description="Disordered" evidence="1">
    <location>
        <begin position="344"/>
        <end position="377"/>
    </location>
</feature>
<dbReference type="InterPro" id="IPR004244">
    <property type="entry name" value="Transposase_22"/>
</dbReference>
<protein>
    <recommendedName>
        <fullName evidence="4">L1 transposable element RRM domain-containing protein</fullName>
    </recommendedName>
</protein>
<dbReference type="PANTHER" id="PTHR11505">
    <property type="entry name" value="L1 TRANSPOSABLE ELEMENT-RELATED"/>
    <property type="match status" value="1"/>
</dbReference>
<reference evidence="3" key="1">
    <citation type="journal article" date="2017" name="Nat. Commun.">
        <title>The North American bullfrog draft genome provides insight into hormonal regulation of long noncoding RNA.</title>
        <authorList>
            <person name="Hammond S.A."/>
            <person name="Warren R.L."/>
            <person name="Vandervalk B.P."/>
            <person name="Kucuk E."/>
            <person name="Khan H."/>
            <person name="Gibb E.A."/>
            <person name="Pandoh P."/>
            <person name="Kirk H."/>
            <person name="Zhao Y."/>
            <person name="Jones M."/>
            <person name="Mungall A.J."/>
            <person name="Coope R."/>
            <person name="Pleasance S."/>
            <person name="Moore R.A."/>
            <person name="Holt R.A."/>
            <person name="Round J.M."/>
            <person name="Ohora S."/>
            <person name="Walle B.V."/>
            <person name="Veldhoen N."/>
            <person name="Helbing C.C."/>
            <person name="Birol I."/>
        </authorList>
    </citation>
    <scope>NUCLEOTIDE SEQUENCE [LARGE SCALE GENOMIC DNA]</scope>
</reference>
<evidence type="ECO:0000313" key="3">
    <source>
        <dbReference type="Proteomes" id="UP000228934"/>
    </source>
</evidence>
<feature type="compositionally biased region" description="Basic and acidic residues" evidence="1">
    <location>
        <begin position="363"/>
        <end position="377"/>
    </location>
</feature>
<name>A0A2G9S376_AQUCT</name>
<dbReference type="EMBL" id="KV929469">
    <property type="protein sequence ID" value="PIO34609.1"/>
    <property type="molecule type" value="Genomic_DNA"/>
</dbReference>
<sequence>MPGDRKHPLDLGAQKGSEITHYFLRQPAVSSPAAPAKMAPPRVPPTSAAASSKKSTQLGPNAGGDRAAQDDRSASPILSPMIPITDTQPSCGHTGETGSTVEGSFKDIVAGLPTRQDLQEMAASIVNALSRELHDLRQQVDTVEERVTVFESSTSTSDARIASMEQEQRGFRRHLVEIQLNLDDGENRSRRNNLRLHGIPEATMGSDLRATDPERPPTASQDPDAIDLPRDVLCRVHFFNIKEEILRLAWERGPIDFDGALIRIYLDISRQTRAIRGLLRPLLEVIRAAEATYRWGHPFHLIVRRRGAEFYLHSPDQLSDLFSFLAKPAVSVPNWFDYLLSPEALGPPLPRPQQVRRPRSRATSRETVRPHPRSSEA</sequence>
<organism evidence="2 3">
    <name type="scientific">Aquarana catesbeiana</name>
    <name type="common">American bullfrog</name>
    <name type="synonym">Rana catesbeiana</name>
    <dbReference type="NCBI Taxonomy" id="8400"/>
    <lineage>
        <taxon>Eukaryota</taxon>
        <taxon>Metazoa</taxon>
        <taxon>Chordata</taxon>
        <taxon>Craniata</taxon>
        <taxon>Vertebrata</taxon>
        <taxon>Euteleostomi</taxon>
        <taxon>Amphibia</taxon>
        <taxon>Batrachia</taxon>
        <taxon>Anura</taxon>
        <taxon>Neobatrachia</taxon>
        <taxon>Ranoidea</taxon>
        <taxon>Ranidae</taxon>
        <taxon>Aquarana</taxon>
    </lineage>
</organism>
<proteinExistence type="predicted"/>
<accession>A0A2G9S376</accession>
<dbReference type="OrthoDB" id="9909705at2759"/>
<dbReference type="Gene3D" id="3.30.70.1820">
    <property type="entry name" value="L1 transposable element, RRM domain"/>
    <property type="match status" value="1"/>
</dbReference>
<evidence type="ECO:0000313" key="2">
    <source>
        <dbReference type="EMBL" id="PIO34609.1"/>
    </source>
</evidence>
<gene>
    <name evidence="2" type="ORF">AB205_0113140</name>
</gene>
<feature type="compositionally biased region" description="Polar residues" evidence="1">
    <location>
        <begin position="85"/>
        <end position="99"/>
    </location>
</feature>
<feature type="compositionally biased region" description="Low complexity" evidence="1">
    <location>
        <begin position="27"/>
        <end position="55"/>
    </location>
</feature>
<dbReference type="AlphaFoldDB" id="A0A2G9S376"/>
<keyword evidence="3" id="KW-1185">Reference proteome</keyword>
<evidence type="ECO:0000256" key="1">
    <source>
        <dbReference type="SAM" id="MobiDB-lite"/>
    </source>
</evidence>
<feature type="region of interest" description="Disordered" evidence="1">
    <location>
        <begin position="189"/>
        <end position="224"/>
    </location>
</feature>
<evidence type="ECO:0008006" key="4">
    <source>
        <dbReference type="Google" id="ProtNLM"/>
    </source>
</evidence>
<dbReference type="Proteomes" id="UP000228934">
    <property type="component" value="Unassembled WGS sequence"/>
</dbReference>